<protein>
    <submittedName>
        <fullName evidence="1">Uncharacterized protein</fullName>
    </submittedName>
</protein>
<name>A0A8K0NYV6_LADFU</name>
<reference evidence="1" key="1">
    <citation type="submission" date="2013-04" db="EMBL/GenBank/DDBJ databases">
        <authorList>
            <person name="Qu J."/>
            <person name="Murali S.C."/>
            <person name="Bandaranaike D."/>
            <person name="Bellair M."/>
            <person name="Blankenburg K."/>
            <person name="Chao H."/>
            <person name="Dinh H."/>
            <person name="Doddapaneni H."/>
            <person name="Downs B."/>
            <person name="Dugan-Rocha S."/>
            <person name="Elkadiri S."/>
            <person name="Gnanaolivu R.D."/>
            <person name="Hernandez B."/>
            <person name="Javaid M."/>
            <person name="Jayaseelan J.C."/>
            <person name="Lee S."/>
            <person name="Li M."/>
            <person name="Ming W."/>
            <person name="Munidasa M."/>
            <person name="Muniz J."/>
            <person name="Nguyen L."/>
            <person name="Ongeri F."/>
            <person name="Osuji N."/>
            <person name="Pu L.-L."/>
            <person name="Puazo M."/>
            <person name="Qu C."/>
            <person name="Quiroz J."/>
            <person name="Raj R."/>
            <person name="Weissenberger G."/>
            <person name="Xin Y."/>
            <person name="Zou X."/>
            <person name="Han Y."/>
            <person name="Richards S."/>
            <person name="Worley K."/>
            <person name="Muzny D."/>
            <person name="Gibbs R."/>
        </authorList>
    </citation>
    <scope>NUCLEOTIDE SEQUENCE</scope>
    <source>
        <strain evidence="1">Sampled in the wild</strain>
    </source>
</reference>
<gene>
    <name evidence="1" type="ORF">J437_LFUL004911</name>
</gene>
<accession>A0A8K0NYV6</accession>
<sequence length="75" mass="8223">MHMGVKLSFSKFAETILAGASGTHSVCVCAIYGNVKLVIDRSKIHKSTADSEKPLKTYHYCLAQIMCNPSAEFSR</sequence>
<comment type="caution">
    <text evidence="1">The sequence shown here is derived from an EMBL/GenBank/DDBJ whole genome shotgun (WGS) entry which is preliminary data.</text>
</comment>
<dbReference type="EMBL" id="KZ308433">
    <property type="protein sequence ID" value="KAG8229505.1"/>
    <property type="molecule type" value="Genomic_DNA"/>
</dbReference>
<dbReference type="OrthoDB" id="7697798at2759"/>
<dbReference type="Proteomes" id="UP000792457">
    <property type="component" value="Unassembled WGS sequence"/>
</dbReference>
<proteinExistence type="predicted"/>
<evidence type="ECO:0000313" key="2">
    <source>
        <dbReference type="Proteomes" id="UP000792457"/>
    </source>
</evidence>
<dbReference type="AlphaFoldDB" id="A0A8K0NYV6"/>
<organism evidence="1 2">
    <name type="scientific">Ladona fulva</name>
    <name type="common">Scarce chaser dragonfly</name>
    <name type="synonym">Libellula fulva</name>
    <dbReference type="NCBI Taxonomy" id="123851"/>
    <lineage>
        <taxon>Eukaryota</taxon>
        <taxon>Metazoa</taxon>
        <taxon>Ecdysozoa</taxon>
        <taxon>Arthropoda</taxon>
        <taxon>Hexapoda</taxon>
        <taxon>Insecta</taxon>
        <taxon>Pterygota</taxon>
        <taxon>Palaeoptera</taxon>
        <taxon>Odonata</taxon>
        <taxon>Epiprocta</taxon>
        <taxon>Anisoptera</taxon>
        <taxon>Libelluloidea</taxon>
        <taxon>Libellulidae</taxon>
        <taxon>Ladona</taxon>
    </lineage>
</organism>
<evidence type="ECO:0000313" key="1">
    <source>
        <dbReference type="EMBL" id="KAG8229505.1"/>
    </source>
</evidence>
<reference evidence="1" key="2">
    <citation type="submission" date="2017-10" db="EMBL/GenBank/DDBJ databases">
        <title>Ladona fulva Genome sequencing and assembly.</title>
        <authorList>
            <person name="Murali S."/>
            <person name="Richards S."/>
            <person name="Bandaranaike D."/>
            <person name="Bellair M."/>
            <person name="Blankenburg K."/>
            <person name="Chao H."/>
            <person name="Dinh H."/>
            <person name="Doddapaneni H."/>
            <person name="Dugan-Rocha S."/>
            <person name="Elkadiri S."/>
            <person name="Gnanaolivu R."/>
            <person name="Hernandez B."/>
            <person name="Skinner E."/>
            <person name="Javaid M."/>
            <person name="Lee S."/>
            <person name="Li M."/>
            <person name="Ming W."/>
            <person name="Munidasa M."/>
            <person name="Muniz J."/>
            <person name="Nguyen L."/>
            <person name="Hughes D."/>
            <person name="Osuji N."/>
            <person name="Pu L.-L."/>
            <person name="Puazo M."/>
            <person name="Qu C."/>
            <person name="Quiroz J."/>
            <person name="Raj R."/>
            <person name="Weissenberger G."/>
            <person name="Xin Y."/>
            <person name="Zou X."/>
            <person name="Han Y."/>
            <person name="Worley K."/>
            <person name="Muzny D."/>
            <person name="Gibbs R."/>
        </authorList>
    </citation>
    <scope>NUCLEOTIDE SEQUENCE</scope>
    <source>
        <strain evidence="1">Sampled in the wild</strain>
    </source>
</reference>
<keyword evidence="2" id="KW-1185">Reference proteome</keyword>